<dbReference type="SUPFAM" id="SSF143081">
    <property type="entry name" value="BB1717-like"/>
    <property type="match status" value="1"/>
</dbReference>
<accession>A0ABV8QC77</accession>
<evidence type="ECO:0000256" key="2">
    <source>
        <dbReference type="ARBA" id="ARBA00022670"/>
    </source>
</evidence>
<proteinExistence type="inferred from homology"/>
<evidence type="ECO:0000256" key="8">
    <source>
        <dbReference type="RuleBase" id="RU364100"/>
    </source>
</evidence>
<keyword evidence="5" id="KW-0190">Covalent protein-DNA linkage</keyword>
<evidence type="ECO:0000256" key="6">
    <source>
        <dbReference type="ARBA" id="ARBA00023125"/>
    </source>
</evidence>
<protein>
    <recommendedName>
        <fullName evidence="8">Abasic site processing protein</fullName>
        <ecNumber evidence="8">3.4.-.-</ecNumber>
    </recommendedName>
</protein>
<reference evidence="10" key="1">
    <citation type="journal article" date="2019" name="Int. J. Syst. Evol. Microbiol.">
        <title>The Global Catalogue of Microorganisms (GCM) 10K type strain sequencing project: providing services to taxonomists for standard genome sequencing and annotation.</title>
        <authorList>
            <consortium name="The Broad Institute Genomics Platform"/>
            <consortium name="The Broad Institute Genome Sequencing Center for Infectious Disease"/>
            <person name="Wu L."/>
            <person name="Ma J."/>
        </authorList>
    </citation>
    <scope>NUCLEOTIDE SEQUENCE [LARGE SCALE GENOMIC DNA]</scope>
    <source>
        <strain evidence="10">CGMCC 1.10363</strain>
    </source>
</reference>
<keyword evidence="6" id="KW-0238">DNA-binding</keyword>
<evidence type="ECO:0000256" key="7">
    <source>
        <dbReference type="ARBA" id="ARBA00023239"/>
    </source>
</evidence>
<dbReference type="PANTHER" id="PTHR13604">
    <property type="entry name" value="DC12-RELATED"/>
    <property type="match status" value="1"/>
</dbReference>
<evidence type="ECO:0000256" key="3">
    <source>
        <dbReference type="ARBA" id="ARBA00022763"/>
    </source>
</evidence>
<evidence type="ECO:0000313" key="10">
    <source>
        <dbReference type="Proteomes" id="UP001595900"/>
    </source>
</evidence>
<dbReference type="Proteomes" id="UP001595900">
    <property type="component" value="Unassembled WGS sequence"/>
</dbReference>
<organism evidence="9 10">
    <name type="scientific">Gryllotalpicola reticulitermitis</name>
    <dbReference type="NCBI Taxonomy" id="1184153"/>
    <lineage>
        <taxon>Bacteria</taxon>
        <taxon>Bacillati</taxon>
        <taxon>Actinomycetota</taxon>
        <taxon>Actinomycetes</taxon>
        <taxon>Micrococcales</taxon>
        <taxon>Microbacteriaceae</taxon>
        <taxon>Gryllotalpicola</taxon>
    </lineage>
</organism>
<dbReference type="EC" id="3.4.-.-" evidence="8"/>
<dbReference type="RefSeq" id="WP_390231793.1">
    <property type="nucleotide sequence ID" value="NZ_JBHSCN010000019.1"/>
</dbReference>
<evidence type="ECO:0000256" key="5">
    <source>
        <dbReference type="ARBA" id="ARBA00023124"/>
    </source>
</evidence>
<sequence length="258" mass="29023">MRCAPVYGGRVCGRFSMNDQVNASIAEWVREGYRMEDWRPDRLWEPSWNIKPTQAVPLLFESAKGGKDVAPWFEPAHWSLVPSWSKTLKLKYPTFNARAEGITEKATWKGPVKSHRAIVLANGYYEWQTAADGKTKTPYFIHHPEASVIGFAGLYSWWPDPAKAEDDEDRWTLTATILTSDAVQTLADIHDRNPVILPADMWRHWISATVTGDQQLVDDAVLAGIEQASELVFDQVAPLRGDGPQLVEPIGRHPRSSS</sequence>
<dbReference type="GO" id="GO:0016787">
    <property type="term" value="F:hydrolase activity"/>
    <property type="evidence" value="ECO:0007669"/>
    <property type="project" value="UniProtKB-KW"/>
</dbReference>
<evidence type="ECO:0000256" key="4">
    <source>
        <dbReference type="ARBA" id="ARBA00022801"/>
    </source>
</evidence>
<keyword evidence="10" id="KW-1185">Reference proteome</keyword>
<dbReference type="InterPro" id="IPR003738">
    <property type="entry name" value="SRAP"/>
</dbReference>
<dbReference type="Gene3D" id="3.90.1680.10">
    <property type="entry name" value="SOS response associated peptidase-like"/>
    <property type="match status" value="1"/>
</dbReference>
<gene>
    <name evidence="9" type="ORF">ACFOYW_17070</name>
</gene>
<evidence type="ECO:0000313" key="9">
    <source>
        <dbReference type="EMBL" id="MFC4245082.1"/>
    </source>
</evidence>
<evidence type="ECO:0000256" key="1">
    <source>
        <dbReference type="ARBA" id="ARBA00008136"/>
    </source>
</evidence>
<name>A0ABV8QC77_9MICO</name>
<comment type="caution">
    <text evidence="9">The sequence shown here is derived from an EMBL/GenBank/DDBJ whole genome shotgun (WGS) entry which is preliminary data.</text>
</comment>
<keyword evidence="2 8" id="KW-0645">Protease</keyword>
<comment type="similarity">
    <text evidence="1 8">Belongs to the SOS response-associated peptidase family.</text>
</comment>
<keyword evidence="7" id="KW-0456">Lyase</keyword>
<keyword evidence="3" id="KW-0227">DNA damage</keyword>
<dbReference type="PANTHER" id="PTHR13604:SF0">
    <property type="entry name" value="ABASIC SITE PROCESSING PROTEIN HMCES"/>
    <property type="match status" value="1"/>
</dbReference>
<keyword evidence="4 8" id="KW-0378">Hydrolase</keyword>
<dbReference type="Pfam" id="PF02586">
    <property type="entry name" value="SRAP"/>
    <property type="match status" value="1"/>
</dbReference>
<dbReference type="EMBL" id="JBHSCN010000019">
    <property type="protein sequence ID" value="MFC4245082.1"/>
    <property type="molecule type" value="Genomic_DNA"/>
</dbReference>
<dbReference type="InterPro" id="IPR036590">
    <property type="entry name" value="SRAP-like"/>
</dbReference>